<dbReference type="Proteomes" id="UP000195755">
    <property type="component" value="Chromosome"/>
</dbReference>
<dbReference type="PANTHER" id="PTHR42879">
    <property type="entry name" value="3-OXOACYL-(ACYL-CARRIER-PROTEIN) REDUCTASE"/>
    <property type="match status" value="1"/>
</dbReference>
<dbReference type="GO" id="GO:0032787">
    <property type="term" value="P:monocarboxylic acid metabolic process"/>
    <property type="evidence" value="ECO:0007669"/>
    <property type="project" value="UniProtKB-ARBA"/>
</dbReference>
<dbReference type="SUPFAM" id="SSF51735">
    <property type="entry name" value="NAD(P)-binding Rossmann-fold domains"/>
    <property type="match status" value="1"/>
</dbReference>
<dbReference type="PRINTS" id="PR00081">
    <property type="entry name" value="GDHRDH"/>
</dbReference>
<reference evidence="4 5" key="1">
    <citation type="submission" date="2017-06" db="EMBL/GenBank/DDBJ databases">
        <title>Streptomyces albireticuli Genome sequencing and assembly.</title>
        <authorList>
            <person name="Wang Y."/>
            <person name="Du B."/>
            <person name="Ding Y."/>
            <person name="Liu H."/>
            <person name="Hou Q."/>
            <person name="Liu K."/>
            <person name="Yao L."/>
            <person name="Wang C."/>
        </authorList>
    </citation>
    <scope>NUCLEOTIDE SEQUENCE [LARGE SCALE GENOMIC DNA]</scope>
    <source>
        <strain evidence="4 5">MDJK11</strain>
    </source>
</reference>
<sequence>MTLQGLGALVTGASRGIGRAVALRLAREGAAVAVNYRSRRDEALSVVKDIHAAGGRAVALEADVADPTAARELVEQARTALGGLHVLVNNAGITRDGLLWDVGADAWWDVMKVNFGGAYHCTHAVAPHFMAQRQGAVVNVSSVMGERGWIGQSNYSASKGALNAFTRSAAVELARFGVRVNGVLAGIVPTELVGEVLAKDGGRGIKRQVPMRSFGTCEQVASVVAFLAGQGAEYMTGELVPVDGGLASQLGIGRP</sequence>
<protein>
    <submittedName>
        <fullName evidence="4">3-oxoacyl-ACP reductase</fullName>
    </submittedName>
</protein>
<accession>A0A1Z2KYX8</accession>
<comment type="similarity">
    <text evidence="1">Belongs to the short-chain dehydrogenases/reductases (SDR) family.</text>
</comment>
<evidence type="ECO:0000256" key="1">
    <source>
        <dbReference type="ARBA" id="ARBA00006484"/>
    </source>
</evidence>
<dbReference type="RefSeq" id="WP_087925740.1">
    <property type="nucleotide sequence ID" value="NZ_CP021744.1"/>
</dbReference>
<dbReference type="Gene3D" id="3.40.50.720">
    <property type="entry name" value="NAD(P)-binding Rossmann-like Domain"/>
    <property type="match status" value="1"/>
</dbReference>
<evidence type="ECO:0000313" key="5">
    <source>
        <dbReference type="Proteomes" id="UP000195755"/>
    </source>
</evidence>
<evidence type="ECO:0000259" key="3">
    <source>
        <dbReference type="SMART" id="SM00822"/>
    </source>
</evidence>
<dbReference type="OrthoDB" id="9803333at2"/>
<proteinExistence type="inferred from homology"/>
<dbReference type="EMBL" id="CP021744">
    <property type="protein sequence ID" value="ARZ67255.1"/>
    <property type="molecule type" value="Genomic_DNA"/>
</dbReference>
<dbReference type="InterPro" id="IPR002347">
    <property type="entry name" value="SDR_fam"/>
</dbReference>
<dbReference type="InterPro" id="IPR020904">
    <property type="entry name" value="Sc_DH/Rdtase_CS"/>
</dbReference>
<dbReference type="InterPro" id="IPR050259">
    <property type="entry name" value="SDR"/>
</dbReference>
<dbReference type="PANTHER" id="PTHR42879:SF2">
    <property type="entry name" value="3-OXOACYL-[ACYL-CARRIER-PROTEIN] REDUCTASE FABG"/>
    <property type="match status" value="1"/>
</dbReference>
<dbReference type="PRINTS" id="PR00080">
    <property type="entry name" value="SDRFAMILY"/>
</dbReference>
<dbReference type="AlphaFoldDB" id="A0A1Z2KYX8"/>
<dbReference type="Pfam" id="PF13561">
    <property type="entry name" value="adh_short_C2"/>
    <property type="match status" value="1"/>
</dbReference>
<organism evidence="4 5">
    <name type="scientific">Streptomyces albireticuli</name>
    <dbReference type="NCBI Taxonomy" id="1940"/>
    <lineage>
        <taxon>Bacteria</taxon>
        <taxon>Bacillati</taxon>
        <taxon>Actinomycetota</taxon>
        <taxon>Actinomycetes</taxon>
        <taxon>Kitasatosporales</taxon>
        <taxon>Streptomycetaceae</taxon>
        <taxon>Streptomyces</taxon>
    </lineage>
</organism>
<keyword evidence="2" id="KW-0560">Oxidoreductase</keyword>
<name>A0A1Z2KYX8_9ACTN</name>
<dbReference type="SMART" id="SM00822">
    <property type="entry name" value="PKS_KR"/>
    <property type="match status" value="1"/>
</dbReference>
<dbReference type="FunFam" id="3.40.50.720:FF:000173">
    <property type="entry name" value="3-oxoacyl-[acyl-carrier protein] reductase"/>
    <property type="match status" value="1"/>
</dbReference>
<dbReference type="GO" id="GO:0016491">
    <property type="term" value="F:oxidoreductase activity"/>
    <property type="evidence" value="ECO:0007669"/>
    <property type="project" value="UniProtKB-KW"/>
</dbReference>
<dbReference type="PROSITE" id="PS00061">
    <property type="entry name" value="ADH_SHORT"/>
    <property type="match status" value="1"/>
</dbReference>
<dbReference type="InterPro" id="IPR036291">
    <property type="entry name" value="NAD(P)-bd_dom_sf"/>
</dbReference>
<gene>
    <name evidence="4" type="primary">fabG</name>
    <name evidence="4" type="ORF">SMD11_1594</name>
</gene>
<evidence type="ECO:0000256" key="2">
    <source>
        <dbReference type="ARBA" id="ARBA00023002"/>
    </source>
</evidence>
<evidence type="ECO:0000313" key="4">
    <source>
        <dbReference type="EMBL" id="ARZ67255.1"/>
    </source>
</evidence>
<feature type="domain" description="Ketoreductase" evidence="3">
    <location>
        <begin position="7"/>
        <end position="187"/>
    </location>
</feature>
<dbReference type="InterPro" id="IPR057326">
    <property type="entry name" value="KR_dom"/>
</dbReference>
<dbReference type="KEGG" id="salj:SMD11_1594"/>